<organism evidence="3 4">
    <name type="scientific">Xanthoceras sorbifolium</name>
    <dbReference type="NCBI Taxonomy" id="99658"/>
    <lineage>
        <taxon>Eukaryota</taxon>
        <taxon>Viridiplantae</taxon>
        <taxon>Streptophyta</taxon>
        <taxon>Embryophyta</taxon>
        <taxon>Tracheophyta</taxon>
        <taxon>Spermatophyta</taxon>
        <taxon>Magnoliopsida</taxon>
        <taxon>eudicotyledons</taxon>
        <taxon>Gunneridae</taxon>
        <taxon>Pentapetalae</taxon>
        <taxon>rosids</taxon>
        <taxon>malvids</taxon>
        <taxon>Sapindales</taxon>
        <taxon>Sapindaceae</taxon>
        <taxon>Xanthoceroideae</taxon>
        <taxon>Xanthoceras</taxon>
    </lineage>
</organism>
<evidence type="ECO:0008006" key="5">
    <source>
        <dbReference type="Google" id="ProtNLM"/>
    </source>
</evidence>
<dbReference type="EMBL" id="JAFEMO010000011">
    <property type="protein sequence ID" value="KAH7557282.1"/>
    <property type="molecule type" value="Genomic_DNA"/>
</dbReference>
<evidence type="ECO:0000256" key="2">
    <source>
        <dbReference type="PROSITE-ProRule" id="PRU00708"/>
    </source>
</evidence>
<keyword evidence="4" id="KW-1185">Reference proteome</keyword>
<sequence length="245" mass="27385">MDDAQRVFDDMLGRNTITWTSLMKVYSEIGDIETPFQIACETHRKEEKLQVCNLLEDGILRGQIHGFTEKVFNGFGCKAVQCLNSMILEYFMAACQVLVFVYLISSGLELTHYTFTNIISMCIDNVGVEEGKQLHGLAVKFGFVREISIGNAIVTLYGKYGMVEEAKRMFSAMSRNGLTCFVELLGLVMSDRNHVSWNATLSAYALHGQGKTALLLFEEMKEGLAPDGITILALLQACTYSSFFF</sequence>
<evidence type="ECO:0000313" key="4">
    <source>
        <dbReference type="Proteomes" id="UP000827721"/>
    </source>
</evidence>
<reference evidence="3 4" key="1">
    <citation type="submission" date="2021-02" db="EMBL/GenBank/DDBJ databases">
        <title>Plant Genome Project.</title>
        <authorList>
            <person name="Zhang R.-G."/>
        </authorList>
    </citation>
    <scope>NUCLEOTIDE SEQUENCE [LARGE SCALE GENOMIC DNA]</scope>
    <source>
        <tissue evidence="3">Leaves</tissue>
    </source>
</reference>
<feature type="repeat" description="PPR" evidence="2">
    <location>
        <begin position="146"/>
        <end position="180"/>
    </location>
</feature>
<dbReference type="NCBIfam" id="TIGR00756">
    <property type="entry name" value="PPR"/>
    <property type="match status" value="1"/>
</dbReference>
<keyword evidence="1" id="KW-0677">Repeat</keyword>
<dbReference type="PROSITE" id="PS51375">
    <property type="entry name" value="PPR"/>
    <property type="match status" value="2"/>
</dbReference>
<gene>
    <name evidence="3" type="ORF">JRO89_XS11G0103300</name>
</gene>
<dbReference type="InterPro" id="IPR046960">
    <property type="entry name" value="PPR_At4g14850-like_plant"/>
</dbReference>
<dbReference type="InterPro" id="IPR002885">
    <property type="entry name" value="PPR_rpt"/>
</dbReference>
<dbReference type="PANTHER" id="PTHR47926">
    <property type="entry name" value="PENTATRICOPEPTIDE REPEAT-CONTAINING PROTEIN"/>
    <property type="match status" value="1"/>
</dbReference>
<evidence type="ECO:0000313" key="3">
    <source>
        <dbReference type="EMBL" id="KAH7557282.1"/>
    </source>
</evidence>
<comment type="caution">
    <text evidence="3">The sequence shown here is derived from an EMBL/GenBank/DDBJ whole genome shotgun (WGS) entry which is preliminary data.</text>
</comment>
<evidence type="ECO:0000256" key="1">
    <source>
        <dbReference type="ARBA" id="ARBA00022737"/>
    </source>
</evidence>
<accession>A0ABQ8HFD5</accession>
<proteinExistence type="predicted"/>
<feature type="repeat" description="PPR" evidence="2">
    <location>
        <begin position="193"/>
        <end position="223"/>
    </location>
</feature>
<name>A0ABQ8HFD5_9ROSI</name>
<protein>
    <recommendedName>
        <fullName evidence="5">Pentatricopeptide repeat-containing protein</fullName>
    </recommendedName>
</protein>
<dbReference type="Pfam" id="PF01535">
    <property type="entry name" value="PPR"/>
    <property type="match status" value="2"/>
</dbReference>
<dbReference type="Proteomes" id="UP000827721">
    <property type="component" value="Unassembled WGS sequence"/>
</dbReference>
<dbReference type="Gene3D" id="1.25.40.10">
    <property type="entry name" value="Tetratricopeptide repeat domain"/>
    <property type="match status" value="2"/>
</dbReference>
<dbReference type="InterPro" id="IPR011990">
    <property type="entry name" value="TPR-like_helical_dom_sf"/>
</dbReference>
<dbReference type="PANTHER" id="PTHR47926:SF347">
    <property type="entry name" value="PENTATRICOPEPTIDE REPEAT-CONTAINING PROTEIN"/>
    <property type="match status" value="1"/>
</dbReference>